<accession>A0A0P1BRY6</accession>
<sequence length="178" mass="19958">MDDPGLQAPQAPGILQPPKPRTEQLYGALSTEAPRRLHSQLLRLCREEGIYFVESFVGDLREFHDSNLQMITTIEMSRTTVNAVGPMSTSLRPIRAKYNKIINIINARQRAARGWRALSRRESLDKVGEAAFWAALGSAANITYRSLMEEGRLPNADRVVREVCHDAFKPAARELGNN</sequence>
<evidence type="ECO:0000313" key="2">
    <source>
        <dbReference type="EMBL" id="CEH18683.1"/>
    </source>
</evidence>
<organism evidence="2 3">
    <name type="scientific">Ceraceosorus bombacis</name>
    <dbReference type="NCBI Taxonomy" id="401625"/>
    <lineage>
        <taxon>Eukaryota</taxon>
        <taxon>Fungi</taxon>
        <taxon>Dikarya</taxon>
        <taxon>Basidiomycota</taxon>
        <taxon>Ustilaginomycotina</taxon>
        <taxon>Exobasidiomycetes</taxon>
        <taxon>Ceraceosorales</taxon>
        <taxon>Ceraceosoraceae</taxon>
        <taxon>Ceraceosorus</taxon>
    </lineage>
</organism>
<evidence type="ECO:0000256" key="1">
    <source>
        <dbReference type="SAM" id="MobiDB-lite"/>
    </source>
</evidence>
<feature type="region of interest" description="Disordered" evidence="1">
    <location>
        <begin position="1"/>
        <end position="20"/>
    </location>
</feature>
<dbReference type="EMBL" id="CCYA01000276">
    <property type="protein sequence ID" value="CEH18683.1"/>
    <property type="molecule type" value="Genomic_DNA"/>
</dbReference>
<name>A0A0P1BRY6_9BASI</name>
<reference evidence="3" key="1">
    <citation type="submission" date="2014-09" db="EMBL/GenBank/DDBJ databases">
        <authorList>
            <person name="Sharma Rahul"/>
            <person name="Thines Marco"/>
        </authorList>
    </citation>
    <scope>NUCLEOTIDE SEQUENCE [LARGE SCALE GENOMIC DNA]</scope>
</reference>
<proteinExistence type="predicted"/>
<evidence type="ECO:0000313" key="3">
    <source>
        <dbReference type="Proteomes" id="UP000054845"/>
    </source>
</evidence>
<dbReference type="Proteomes" id="UP000054845">
    <property type="component" value="Unassembled WGS sequence"/>
</dbReference>
<protein>
    <submittedName>
        <fullName evidence="2">Uncharacterized protein</fullName>
    </submittedName>
</protein>
<keyword evidence="3" id="KW-1185">Reference proteome</keyword>
<dbReference type="AlphaFoldDB" id="A0A0P1BRY6"/>